<accession>A0AAV7RRA7</accession>
<evidence type="ECO:0000313" key="2">
    <source>
        <dbReference type="Proteomes" id="UP001066276"/>
    </source>
</evidence>
<evidence type="ECO:0000313" key="1">
    <source>
        <dbReference type="EMBL" id="KAJ1154091.1"/>
    </source>
</evidence>
<name>A0AAV7RRA7_PLEWA</name>
<protein>
    <submittedName>
        <fullName evidence="1">Uncharacterized protein</fullName>
    </submittedName>
</protein>
<dbReference type="Proteomes" id="UP001066276">
    <property type="component" value="Chromosome 5"/>
</dbReference>
<comment type="caution">
    <text evidence="1">The sequence shown here is derived from an EMBL/GenBank/DDBJ whole genome shotgun (WGS) entry which is preliminary data.</text>
</comment>
<keyword evidence="2" id="KW-1185">Reference proteome</keyword>
<organism evidence="1 2">
    <name type="scientific">Pleurodeles waltl</name>
    <name type="common">Iberian ribbed newt</name>
    <dbReference type="NCBI Taxonomy" id="8319"/>
    <lineage>
        <taxon>Eukaryota</taxon>
        <taxon>Metazoa</taxon>
        <taxon>Chordata</taxon>
        <taxon>Craniata</taxon>
        <taxon>Vertebrata</taxon>
        <taxon>Euteleostomi</taxon>
        <taxon>Amphibia</taxon>
        <taxon>Batrachia</taxon>
        <taxon>Caudata</taxon>
        <taxon>Salamandroidea</taxon>
        <taxon>Salamandridae</taxon>
        <taxon>Pleurodelinae</taxon>
        <taxon>Pleurodeles</taxon>
    </lineage>
</organism>
<dbReference type="EMBL" id="JANPWB010000009">
    <property type="protein sequence ID" value="KAJ1154091.1"/>
    <property type="molecule type" value="Genomic_DNA"/>
</dbReference>
<proteinExistence type="predicted"/>
<gene>
    <name evidence="1" type="ORF">NDU88_006847</name>
</gene>
<dbReference type="AlphaFoldDB" id="A0AAV7RRA7"/>
<sequence length="87" mass="9090">MASTSPDRKVQEALRLLAEAGRLALVVGSSSVRPVWCATSGMAAVIVCSPPHIKRSASAEAQVVESADQIAKTSLDRWARNGVNSAT</sequence>
<reference evidence="1" key="1">
    <citation type="journal article" date="2022" name="bioRxiv">
        <title>Sequencing and chromosome-scale assembly of the giantPleurodeles waltlgenome.</title>
        <authorList>
            <person name="Brown T."/>
            <person name="Elewa A."/>
            <person name="Iarovenko S."/>
            <person name="Subramanian E."/>
            <person name="Araus A.J."/>
            <person name="Petzold A."/>
            <person name="Susuki M."/>
            <person name="Suzuki K.-i.T."/>
            <person name="Hayashi T."/>
            <person name="Toyoda A."/>
            <person name="Oliveira C."/>
            <person name="Osipova E."/>
            <person name="Leigh N.D."/>
            <person name="Simon A."/>
            <person name="Yun M.H."/>
        </authorList>
    </citation>
    <scope>NUCLEOTIDE SEQUENCE</scope>
    <source>
        <strain evidence="1">20211129_DDA</strain>
        <tissue evidence="1">Liver</tissue>
    </source>
</reference>